<dbReference type="EMBL" id="CAJVQA010032087">
    <property type="protein sequence ID" value="CAG8802686.1"/>
    <property type="molecule type" value="Genomic_DNA"/>
</dbReference>
<keyword evidence="3" id="KW-1185">Reference proteome</keyword>
<protein>
    <submittedName>
        <fullName evidence="2">14666_t:CDS:1</fullName>
    </submittedName>
</protein>
<reference evidence="2" key="1">
    <citation type="submission" date="2021-06" db="EMBL/GenBank/DDBJ databases">
        <authorList>
            <person name="Kallberg Y."/>
            <person name="Tangrot J."/>
            <person name="Rosling A."/>
        </authorList>
    </citation>
    <scope>NUCLEOTIDE SEQUENCE</scope>
    <source>
        <strain evidence="2">FL966</strain>
    </source>
</reference>
<proteinExistence type="predicted"/>
<feature type="non-terminal residue" evidence="2">
    <location>
        <position position="184"/>
    </location>
</feature>
<dbReference type="Proteomes" id="UP000789759">
    <property type="component" value="Unassembled WGS sequence"/>
</dbReference>
<evidence type="ECO:0000313" key="3">
    <source>
        <dbReference type="Proteomes" id="UP000789759"/>
    </source>
</evidence>
<sequence>MAEIMSKSSKQTKDETKKFTISNFKFSPRWLHCFLKRHDLSLRHKTKIAQKLLRDLEDQLLSFQQFVIHLRQKNEYPLIIIFKEKVWPINTPSPPAGVAVWFQDKAMLVLDSFSKHITDWVKAEFHSGNTDLAVISGGLTRSEDHLIYDDCKNDKDDESDEDAAGSDEDEEYDEQPDEGEEPDE</sequence>
<gene>
    <name evidence="2" type="ORF">CPELLU_LOCUS17835</name>
</gene>
<organism evidence="2 3">
    <name type="scientific">Cetraspora pellucida</name>
    <dbReference type="NCBI Taxonomy" id="1433469"/>
    <lineage>
        <taxon>Eukaryota</taxon>
        <taxon>Fungi</taxon>
        <taxon>Fungi incertae sedis</taxon>
        <taxon>Mucoromycota</taxon>
        <taxon>Glomeromycotina</taxon>
        <taxon>Glomeromycetes</taxon>
        <taxon>Diversisporales</taxon>
        <taxon>Gigasporaceae</taxon>
        <taxon>Cetraspora</taxon>
    </lineage>
</organism>
<feature type="compositionally biased region" description="Acidic residues" evidence="1">
    <location>
        <begin position="156"/>
        <end position="184"/>
    </location>
</feature>
<name>A0A9N9PAM6_9GLOM</name>
<evidence type="ECO:0000256" key="1">
    <source>
        <dbReference type="SAM" id="MobiDB-lite"/>
    </source>
</evidence>
<feature type="region of interest" description="Disordered" evidence="1">
    <location>
        <begin position="149"/>
        <end position="184"/>
    </location>
</feature>
<accession>A0A9N9PAM6</accession>
<comment type="caution">
    <text evidence="2">The sequence shown here is derived from an EMBL/GenBank/DDBJ whole genome shotgun (WGS) entry which is preliminary data.</text>
</comment>
<dbReference type="AlphaFoldDB" id="A0A9N9PAM6"/>
<evidence type="ECO:0000313" key="2">
    <source>
        <dbReference type="EMBL" id="CAG8802686.1"/>
    </source>
</evidence>
<dbReference type="OrthoDB" id="6158212at2759"/>